<reference evidence="1 2" key="1">
    <citation type="submission" date="2017-12" db="EMBL/GenBank/DDBJ databases">
        <title>Phylogenetic diversity of female urinary microbiome.</title>
        <authorList>
            <person name="Thomas-White K."/>
            <person name="Wolfe A.J."/>
        </authorList>
    </citation>
    <scope>NUCLEOTIDE SEQUENCE [LARGE SCALE GENOMIC DNA]</scope>
    <source>
        <strain evidence="1 2">UMB0733</strain>
    </source>
</reference>
<protein>
    <submittedName>
        <fullName evidence="1">Uncharacterized protein</fullName>
    </submittedName>
</protein>
<dbReference type="Proteomes" id="UP000235073">
    <property type="component" value="Unassembled WGS sequence"/>
</dbReference>
<evidence type="ECO:0000313" key="2">
    <source>
        <dbReference type="Proteomes" id="UP000235073"/>
    </source>
</evidence>
<proteinExistence type="predicted"/>
<organism evidence="1 2">
    <name type="scientific">Streptococcus macedonicus</name>
    <name type="common">Streptococcus gallolyticus macedonicus</name>
    <dbReference type="NCBI Taxonomy" id="59310"/>
    <lineage>
        <taxon>Bacteria</taxon>
        <taxon>Bacillati</taxon>
        <taxon>Bacillota</taxon>
        <taxon>Bacilli</taxon>
        <taxon>Lactobacillales</taxon>
        <taxon>Streptococcaceae</taxon>
        <taxon>Streptococcus</taxon>
    </lineage>
</organism>
<gene>
    <name evidence="1" type="ORF">CYK21_04955</name>
</gene>
<name>A0A2I1YGI0_STRMC</name>
<comment type="caution">
    <text evidence="1">The sequence shown here is derived from an EMBL/GenBank/DDBJ whole genome shotgun (WGS) entry which is preliminary data.</text>
</comment>
<dbReference type="AlphaFoldDB" id="A0A2I1YGI0"/>
<dbReference type="EMBL" id="PKIB01000003">
    <property type="protein sequence ID" value="PLA53988.1"/>
    <property type="molecule type" value="Genomic_DNA"/>
</dbReference>
<accession>A0A2I1YGI0</accession>
<evidence type="ECO:0000313" key="1">
    <source>
        <dbReference type="EMBL" id="PLA53988.1"/>
    </source>
</evidence>
<sequence>MLALLPKLNEINIKLKRILGKKVALSSLNLMIPIFTVLTRYDYTLFLPQQQENTLNQLHKISDKKRLKKASLDSLNLNGLLDINN</sequence>